<keyword evidence="5 7" id="KW-1133">Transmembrane helix</keyword>
<evidence type="ECO:0000256" key="6">
    <source>
        <dbReference type="ARBA" id="ARBA00023136"/>
    </source>
</evidence>
<sequence length="491" mass="49522">MATAELRSTAGVAVVSATILASTIGFLDASVVSVAIPAIGADLHAGVGALQWVVTGYLVTVAALLLVAGGLSDRYGRRRLLVAGLILTLAASVLCALANSVGLLIAARILQGVGGALTVPSSLALLNATLRPEDRARGIGLWAGLATLGMAIGPYAGGWLVDHASWQWLFLLNLPLGIAALLVLRHVKESLDENASGRLDLVGAVLTVVGFGGIIYALTEGSAHGWSRPAVVPAGVIGLVCVAALFPLESRRRAPVIRLRLFKSRQFDAINLSTLLFYAALGGAGYILYLQLELQLNYTATAAGAALIPSTVVFLLISPLSGALVARAGPRWMMAIGIALVGLGFVYLTNLGPGSTYLGGLLPGILLEGVGLGIAVTPLTAAVLAAVDNADLGEASAINNTVARIGGVAAIALIPTLAGGAGLSLKETISSGYRPAMLAAAALCFAAAAVAAVFVSKAAGVVAPRIAPAPPHGCIAECLPSPLESGSASDR</sequence>
<feature type="transmembrane region" description="Helical" evidence="7">
    <location>
        <begin position="436"/>
        <end position="455"/>
    </location>
</feature>
<feature type="transmembrane region" description="Helical" evidence="7">
    <location>
        <begin position="199"/>
        <end position="218"/>
    </location>
</feature>
<dbReference type="InterPro" id="IPR004638">
    <property type="entry name" value="EmrB-like"/>
</dbReference>
<dbReference type="PANTHER" id="PTHR42718:SF42">
    <property type="entry name" value="EXPORT PROTEIN"/>
    <property type="match status" value="1"/>
</dbReference>
<reference evidence="9 10" key="1">
    <citation type="journal article" date="2019" name="Int. J. Syst. Evol. Microbiol.">
        <title>The Global Catalogue of Microorganisms (GCM) 10K type strain sequencing project: providing services to taxonomists for standard genome sequencing and annotation.</title>
        <authorList>
            <consortium name="The Broad Institute Genomics Platform"/>
            <consortium name="The Broad Institute Genome Sequencing Center for Infectious Disease"/>
            <person name="Wu L."/>
            <person name="Ma J."/>
        </authorList>
    </citation>
    <scope>NUCLEOTIDE SEQUENCE [LARGE SCALE GENOMIC DNA]</scope>
    <source>
        <strain evidence="9 10">JCM 10977</strain>
    </source>
</reference>
<evidence type="ECO:0000256" key="7">
    <source>
        <dbReference type="SAM" id="Phobius"/>
    </source>
</evidence>
<dbReference type="RefSeq" id="WP_343965581.1">
    <property type="nucleotide sequence ID" value="NZ_BAAAHK010000003.1"/>
</dbReference>
<feature type="transmembrane region" description="Helical" evidence="7">
    <location>
        <begin position="80"/>
        <end position="99"/>
    </location>
</feature>
<evidence type="ECO:0000256" key="1">
    <source>
        <dbReference type="ARBA" id="ARBA00004651"/>
    </source>
</evidence>
<evidence type="ECO:0000313" key="10">
    <source>
        <dbReference type="Proteomes" id="UP001500542"/>
    </source>
</evidence>
<gene>
    <name evidence="9" type="ORF">GCM10009554_11760</name>
</gene>
<evidence type="ECO:0000256" key="2">
    <source>
        <dbReference type="ARBA" id="ARBA00022448"/>
    </source>
</evidence>
<protein>
    <submittedName>
        <fullName evidence="9">MFS transporter</fullName>
    </submittedName>
</protein>
<dbReference type="InterPro" id="IPR005829">
    <property type="entry name" value="Sugar_transporter_CS"/>
</dbReference>
<name>A0ABN1PK97_9ACTN</name>
<dbReference type="Proteomes" id="UP001500542">
    <property type="component" value="Unassembled WGS sequence"/>
</dbReference>
<dbReference type="Pfam" id="PF07690">
    <property type="entry name" value="MFS_1"/>
    <property type="match status" value="1"/>
</dbReference>
<dbReference type="InterPro" id="IPR036259">
    <property type="entry name" value="MFS_trans_sf"/>
</dbReference>
<organism evidence="9 10">
    <name type="scientific">Kribbella koreensis</name>
    <dbReference type="NCBI Taxonomy" id="57909"/>
    <lineage>
        <taxon>Bacteria</taxon>
        <taxon>Bacillati</taxon>
        <taxon>Actinomycetota</taxon>
        <taxon>Actinomycetes</taxon>
        <taxon>Propionibacteriales</taxon>
        <taxon>Kribbellaceae</taxon>
        <taxon>Kribbella</taxon>
    </lineage>
</organism>
<evidence type="ECO:0000256" key="5">
    <source>
        <dbReference type="ARBA" id="ARBA00022989"/>
    </source>
</evidence>
<feature type="transmembrane region" description="Helical" evidence="7">
    <location>
        <begin position="105"/>
        <end position="126"/>
    </location>
</feature>
<feature type="transmembrane region" description="Helical" evidence="7">
    <location>
        <begin position="332"/>
        <end position="349"/>
    </location>
</feature>
<dbReference type="NCBIfam" id="TIGR00711">
    <property type="entry name" value="efflux_EmrB"/>
    <property type="match status" value="1"/>
</dbReference>
<feature type="transmembrane region" description="Helical" evidence="7">
    <location>
        <begin position="402"/>
        <end position="424"/>
    </location>
</feature>
<comment type="subcellular location">
    <subcellularLocation>
        <location evidence="1">Cell membrane</location>
        <topology evidence="1">Multi-pass membrane protein</topology>
    </subcellularLocation>
</comment>
<feature type="transmembrane region" description="Helical" evidence="7">
    <location>
        <begin position="298"/>
        <end position="320"/>
    </location>
</feature>
<keyword evidence="3" id="KW-1003">Cell membrane</keyword>
<dbReference type="SUPFAM" id="SSF103473">
    <property type="entry name" value="MFS general substrate transporter"/>
    <property type="match status" value="1"/>
</dbReference>
<feature type="transmembrane region" description="Helical" evidence="7">
    <location>
        <begin position="168"/>
        <end position="187"/>
    </location>
</feature>
<keyword evidence="6 7" id="KW-0472">Membrane</keyword>
<evidence type="ECO:0000259" key="8">
    <source>
        <dbReference type="PROSITE" id="PS50850"/>
    </source>
</evidence>
<dbReference type="PANTHER" id="PTHR42718">
    <property type="entry name" value="MAJOR FACILITATOR SUPERFAMILY MULTIDRUG TRANSPORTER MFSC"/>
    <property type="match status" value="1"/>
</dbReference>
<dbReference type="Gene3D" id="1.20.1250.20">
    <property type="entry name" value="MFS general substrate transporter like domains"/>
    <property type="match status" value="1"/>
</dbReference>
<feature type="transmembrane region" description="Helical" evidence="7">
    <location>
        <begin position="49"/>
        <end position="68"/>
    </location>
</feature>
<comment type="caution">
    <text evidence="9">The sequence shown here is derived from an EMBL/GenBank/DDBJ whole genome shotgun (WGS) entry which is preliminary data.</text>
</comment>
<feature type="transmembrane region" description="Helical" evidence="7">
    <location>
        <begin position="230"/>
        <end position="248"/>
    </location>
</feature>
<evidence type="ECO:0000256" key="4">
    <source>
        <dbReference type="ARBA" id="ARBA00022692"/>
    </source>
</evidence>
<keyword evidence="10" id="KW-1185">Reference proteome</keyword>
<dbReference type="InterPro" id="IPR011701">
    <property type="entry name" value="MFS"/>
</dbReference>
<evidence type="ECO:0000313" key="9">
    <source>
        <dbReference type="EMBL" id="GAA0929414.1"/>
    </source>
</evidence>
<dbReference type="Gene3D" id="1.20.1720.10">
    <property type="entry name" value="Multidrug resistance protein D"/>
    <property type="match status" value="1"/>
</dbReference>
<feature type="transmembrane region" description="Helical" evidence="7">
    <location>
        <begin position="269"/>
        <end position="292"/>
    </location>
</feature>
<accession>A0ABN1PK97</accession>
<feature type="transmembrane region" description="Helical" evidence="7">
    <location>
        <begin position="12"/>
        <end position="37"/>
    </location>
</feature>
<feature type="domain" description="Major facilitator superfamily (MFS) profile" evidence="8">
    <location>
        <begin position="14"/>
        <end position="459"/>
    </location>
</feature>
<evidence type="ECO:0000256" key="3">
    <source>
        <dbReference type="ARBA" id="ARBA00022475"/>
    </source>
</evidence>
<feature type="transmembrane region" description="Helical" evidence="7">
    <location>
        <begin position="369"/>
        <end position="390"/>
    </location>
</feature>
<dbReference type="EMBL" id="BAAAHK010000003">
    <property type="protein sequence ID" value="GAA0929414.1"/>
    <property type="molecule type" value="Genomic_DNA"/>
</dbReference>
<dbReference type="InterPro" id="IPR020846">
    <property type="entry name" value="MFS_dom"/>
</dbReference>
<keyword evidence="4 7" id="KW-0812">Transmembrane</keyword>
<dbReference type="PROSITE" id="PS00216">
    <property type="entry name" value="SUGAR_TRANSPORT_1"/>
    <property type="match status" value="1"/>
</dbReference>
<feature type="transmembrane region" description="Helical" evidence="7">
    <location>
        <begin position="138"/>
        <end position="156"/>
    </location>
</feature>
<keyword evidence="2" id="KW-0813">Transport</keyword>
<dbReference type="PRINTS" id="PR01036">
    <property type="entry name" value="TCRTETB"/>
</dbReference>
<dbReference type="PROSITE" id="PS50850">
    <property type="entry name" value="MFS"/>
    <property type="match status" value="1"/>
</dbReference>
<proteinExistence type="predicted"/>